<dbReference type="Gene3D" id="1.10.8.20">
    <property type="entry name" value="N-terminal domain of phosphatidylinositol transfer protein sec14p"/>
    <property type="match status" value="1"/>
</dbReference>
<keyword evidence="10" id="KW-1185">Reference proteome</keyword>
<dbReference type="Gramene" id="Pp3c5_15450V3.2">
    <property type="protein sequence ID" value="Pp3c5_15450V3.2"/>
    <property type="gene ID" value="Pp3c5_15450"/>
</dbReference>
<dbReference type="EMBL" id="ABEU02000005">
    <property type="protein sequence ID" value="PNR54043.1"/>
    <property type="molecule type" value="Genomic_DNA"/>
</dbReference>
<dbReference type="InterPro" id="IPR051026">
    <property type="entry name" value="PI/PC_transfer"/>
</dbReference>
<dbReference type="GO" id="GO:0006892">
    <property type="term" value="P:post-Golgi vesicle-mediated transport"/>
    <property type="evidence" value="ECO:0000318"/>
    <property type="project" value="GO_Central"/>
</dbReference>
<dbReference type="SMART" id="SM01100">
    <property type="entry name" value="CRAL_TRIO_N"/>
    <property type="match status" value="1"/>
</dbReference>
<dbReference type="PROSITE" id="PS50191">
    <property type="entry name" value="CRAL_TRIO"/>
    <property type="match status" value="1"/>
</dbReference>
<accession>A0A2K1KJV8</accession>
<evidence type="ECO:0000256" key="2">
    <source>
        <dbReference type="ARBA" id="ARBA00004395"/>
    </source>
</evidence>
<evidence type="ECO:0000313" key="10">
    <source>
        <dbReference type="Proteomes" id="UP000006727"/>
    </source>
</evidence>
<protein>
    <recommendedName>
        <fullName evidence="7">CRAL-TRIO domain-containing protein</fullName>
    </recommendedName>
</protein>
<dbReference type="GeneID" id="112282719"/>
<dbReference type="AlphaFoldDB" id="A0A2K1KJV8"/>
<evidence type="ECO:0000313" key="9">
    <source>
        <dbReference type="EnsemblPlants" id="Pp3c5_15450V3.1"/>
    </source>
</evidence>
<dbReference type="CDD" id="cd00170">
    <property type="entry name" value="SEC14"/>
    <property type="match status" value="1"/>
</dbReference>
<proteinExistence type="inferred from homology"/>
<evidence type="ECO:0000256" key="5">
    <source>
        <dbReference type="SAM" id="Coils"/>
    </source>
</evidence>
<reference evidence="9" key="3">
    <citation type="submission" date="2020-12" db="UniProtKB">
        <authorList>
            <consortium name="EnsemblPlants"/>
        </authorList>
    </citation>
    <scope>IDENTIFICATION</scope>
</reference>
<dbReference type="InterPro" id="IPR011074">
    <property type="entry name" value="CRAL/TRIO_N_dom"/>
</dbReference>
<comment type="subcellular location">
    <subcellularLocation>
        <location evidence="1">Cell membrane</location>
        <topology evidence="1">Peripheral membrane protein</topology>
    </subcellularLocation>
    <subcellularLocation>
        <location evidence="2">Golgi apparatus membrane</location>
        <topology evidence="2">Peripheral membrane protein</topology>
    </subcellularLocation>
</comment>
<feature type="domain" description="CRAL-TRIO" evidence="7">
    <location>
        <begin position="149"/>
        <end position="323"/>
    </location>
</feature>
<reference evidence="8 10" key="1">
    <citation type="journal article" date="2008" name="Science">
        <title>The Physcomitrella genome reveals evolutionary insights into the conquest of land by plants.</title>
        <authorList>
            <person name="Rensing S."/>
            <person name="Lang D."/>
            <person name="Zimmer A."/>
            <person name="Terry A."/>
            <person name="Salamov A."/>
            <person name="Shapiro H."/>
            <person name="Nishiyama T."/>
            <person name="Perroud P.-F."/>
            <person name="Lindquist E."/>
            <person name="Kamisugi Y."/>
            <person name="Tanahashi T."/>
            <person name="Sakakibara K."/>
            <person name="Fujita T."/>
            <person name="Oishi K."/>
            <person name="Shin-I T."/>
            <person name="Kuroki Y."/>
            <person name="Toyoda A."/>
            <person name="Suzuki Y."/>
            <person name="Hashimoto A."/>
            <person name="Yamaguchi K."/>
            <person name="Sugano A."/>
            <person name="Kohara Y."/>
            <person name="Fujiyama A."/>
            <person name="Anterola A."/>
            <person name="Aoki S."/>
            <person name="Ashton N."/>
            <person name="Barbazuk W.B."/>
            <person name="Barker E."/>
            <person name="Bennetzen J."/>
            <person name="Bezanilla M."/>
            <person name="Blankenship R."/>
            <person name="Cho S.H."/>
            <person name="Dutcher S."/>
            <person name="Estelle M."/>
            <person name="Fawcett J.A."/>
            <person name="Gundlach H."/>
            <person name="Hanada K."/>
            <person name="Heyl A."/>
            <person name="Hicks K.A."/>
            <person name="Hugh J."/>
            <person name="Lohr M."/>
            <person name="Mayer K."/>
            <person name="Melkozernov A."/>
            <person name="Murata T."/>
            <person name="Nelson D."/>
            <person name="Pils B."/>
            <person name="Prigge M."/>
            <person name="Reiss B."/>
            <person name="Renner T."/>
            <person name="Rombauts S."/>
            <person name="Rushton P."/>
            <person name="Sanderfoot A."/>
            <person name="Schween G."/>
            <person name="Shiu S.-H."/>
            <person name="Stueber K."/>
            <person name="Theodoulou F.L."/>
            <person name="Tu H."/>
            <person name="Van de Peer Y."/>
            <person name="Verrier P.J."/>
            <person name="Waters E."/>
            <person name="Wood A."/>
            <person name="Yang L."/>
            <person name="Cove D."/>
            <person name="Cuming A."/>
            <person name="Hasebe M."/>
            <person name="Lucas S."/>
            <person name="Mishler D.B."/>
            <person name="Reski R."/>
            <person name="Grigoriev I."/>
            <person name="Quatrano R.S."/>
            <person name="Boore J.L."/>
        </authorList>
    </citation>
    <scope>NUCLEOTIDE SEQUENCE [LARGE SCALE GENOMIC DNA]</scope>
    <source>
        <strain evidence="9 10">cv. Gransden 2004</strain>
    </source>
</reference>
<dbReference type="InterPro" id="IPR036865">
    <property type="entry name" value="CRAL-TRIO_dom_sf"/>
</dbReference>
<dbReference type="GO" id="GO:0000139">
    <property type="term" value="C:Golgi membrane"/>
    <property type="evidence" value="ECO:0007669"/>
    <property type="project" value="UniProtKB-SubCell"/>
</dbReference>
<sequence length="571" mass="64360">MGAQSQELNGSRGGHSDHTVSSNNADCESPRGSCSRAKFGAIRAIIATSKFRNSLKKRRGCGVHRSKNLSLPIEDIRDSKDQQAVEELRRELNSRNLLPDDHDDYHVLLRFIKARKYDIKKTAEMWKNMLAWRTEFGTDTIDEDFVFTEIDKVRNYYPQGYHGVDKEGRPVYIERIGKIHAQNLMEVTTLDRYLKYHVQEFEKLLNLKFPACSVAANRPIHTTTTILDVAGVGLKNFCKPARDLIVAIQKVDNDNYPETLAQLFIVNAGPGFKMLWGTIKGFLDPHTAAKIHVIGNNYQKKLLEIIDESNLPDFLGGSCKCPEEEGGCMQSDMGPWRDPDVLKVVLAATQVKGARESVSSAMDFADSFQEEDIKREIGHEIGGHDESTADSGEKSVDHPNLKMSPAKADKPGTGAFPRGYRRKNEGQTYEEISVPEWTTRANARSMLSSLLLAILDCFSFPYRLASKMPEGKDSQDKMKADEFAKTTELITSRMTRLEKDITILSSTCLAAKTVPVYPSAERIEYLEAELAETKKDLKEVLAKQEELIATLEQMRELCKKKKKSTSRLHCW</sequence>
<evidence type="ECO:0000313" key="8">
    <source>
        <dbReference type="EMBL" id="PNR54043.1"/>
    </source>
</evidence>
<keyword evidence="5" id="KW-0175">Coiled coil</keyword>
<dbReference type="KEGG" id="ppp:112282719"/>
<reference evidence="8 10" key="2">
    <citation type="journal article" date="2018" name="Plant J.">
        <title>The Physcomitrella patens chromosome-scale assembly reveals moss genome structure and evolution.</title>
        <authorList>
            <person name="Lang D."/>
            <person name="Ullrich K.K."/>
            <person name="Murat F."/>
            <person name="Fuchs J."/>
            <person name="Jenkins J."/>
            <person name="Haas F.B."/>
            <person name="Piednoel M."/>
            <person name="Gundlach H."/>
            <person name="Van Bel M."/>
            <person name="Meyberg R."/>
            <person name="Vives C."/>
            <person name="Morata J."/>
            <person name="Symeonidi A."/>
            <person name="Hiss M."/>
            <person name="Muchero W."/>
            <person name="Kamisugi Y."/>
            <person name="Saleh O."/>
            <person name="Blanc G."/>
            <person name="Decker E.L."/>
            <person name="van Gessel N."/>
            <person name="Grimwood J."/>
            <person name="Hayes R.D."/>
            <person name="Graham S.W."/>
            <person name="Gunter L.E."/>
            <person name="McDaniel S.F."/>
            <person name="Hoernstein S.N.W."/>
            <person name="Larsson A."/>
            <person name="Li F.W."/>
            <person name="Perroud P.F."/>
            <person name="Phillips J."/>
            <person name="Ranjan P."/>
            <person name="Rokshar D.S."/>
            <person name="Rothfels C.J."/>
            <person name="Schneider L."/>
            <person name="Shu S."/>
            <person name="Stevenson D.W."/>
            <person name="Thummler F."/>
            <person name="Tillich M."/>
            <person name="Villarreal Aguilar J.C."/>
            <person name="Widiez T."/>
            <person name="Wong G.K."/>
            <person name="Wymore A."/>
            <person name="Zhang Y."/>
            <person name="Zimmer A.D."/>
            <person name="Quatrano R.S."/>
            <person name="Mayer K.F.X."/>
            <person name="Goodstein D."/>
            <person name="Casacuberta J.M."/>
            <person name="Vandepoele K."/>
            <person name="Reski R."/>
            <person name="Cuming A.C."/>
            <person name="Tuskan G.A."/>
            <person name="Maumus F."/>
            <person name="Salse J."/>
            <person name="Schmutz J."/>
            <person name="Rensing S.A."/>
        </authorList>
    </citation>
    <scope>NUCLEOTIDE SEQUENCE [LARGE SCALE GENOMIC DNA]</scope>
    <source>
        <strain evidence="9 10">cv. Gransden 2004</strain>
    </source>
</reference>
<evidence type="ECO:0000256" key="6">
    <source>
        <dbReference type="SAM" id="MobiDB-lite"/>
    </source>
</evidence>
<dbReference type="SMART" id="SM00516">
    <property type="entry name" value="SEC14"/>
    <property type="match status" value="1"/>
</dbReference>
<keyword evidence="3" id="KW-0813">Transport</keyword>
<dbReference type="GO" id="GO:0015031">
    <property type="term" value="P:protein transport"/>
    <property type="evidence" value="ECO:0007669"/>
    <property type="project" value="UniProtKB-KW"/>
</dbReference>
<dbReference type="OrthoDB" id="1434354at2759"/>
<dbReference type="PaxDb" id="3218-PP1S169_81V6.1"/>
<dbReference type="Gene3D" id="3.40.525.10">
    <property type="entry name" value="CRAL-TRIO lipid binding domain"/>
    <property type="match status" value="1"/>
</dbReference>
<dbReference type="PANTHER" id="PTHR45657:SF1">
    <property type="entry name" value="CRAL-TRIO DOMAIN-CONTAINING PROTEIN YKL091C-RELATED"/>
    <property type="match status" value="1"/>
</dbReference>
<dbReference type="Pfam" id="PF00650">
    <property type="entry name" value="CRAL_TRIO"/>
    <property type="match status" value="1"/>
</dbReference>
<dbReference type="EnsemblPlants" id="Pp3c5_15450V3.1">
    <property type="protein sequence ID" value="Pp3c5_15450V3.1"/>
    <property type="gene ID" value="Pp3c5_15450"/>
</dbReference>
<feature type="compositionally biased region" description="Basic and acidic residues" evidence="6">
    <location>
        <begin position="381"/>
        <end position="400"/>
    </location>
</feature>
<dbReference type="Proteomes" id="UP000006727">
    <property type="component" value="Chromosome 5"/>
</dbReference>
<evidence type="ECO:0000256" key="4">
    <source>
        <dbReference type="ARBA" id="ARBA00038020"/>
    </source>
</evidence>
<dbReference type="GO" id="GO:0005886">
    <property type="term" value="C:plasma membrane"/>
    <property type="evidence" value="ECO:0007669"/>
    <property type="project" value="UniProtKB-SubCell"/>
</dbReference>
<name>A0A2K1KJV8_PHYPA</name>
<dbReference type="GO" id="GO:0008526">
    <property type="term" value="F:phosphatidylinositol transfer activity"/>
    <property type="evidence" value="ECO:0000318"/>
    <property type="project" value="GO_Central"/>
</dbReference>
<dbReference type="PANTHER" id="PTHR45657">
    <property type="entry name" value="CRAL-TRIO DOMAIN-CONTAINING PROTEIN YKL091C-RELATED"/>
    <property type="match status" value="1"/>
</dbReference>
<dbReference type="SUPFAM" id="SSF46938">
    <property type="entry name" value="CRAL/TRIO N-terminal domain"/>
    <property type="match status" value="1"/>
</dbReference>
<dbReference type="SUPFAM" id="SSF52087">
    <property type="entry name" value="CRAL/TRIO domain"/>
    <property type="match status" value="1"/>
</dbReference>
<dbReference type="InterPro" id="IPR001251">
    <property type="entry name" value="CRAL-TRIO_dom"/>
</dbReference>
<evidence type="ECO:0000256" key="1">
    <source>
        <dbReference type="ARBA" id="ARBA00004202"/>
    </source>
</evidence>
<evidence type="ECO:0000259" key="7">
    <source>
        <dbReference type="PROSITE" id="PS50191"/>
    </source>
</evidence>
<dbReference type="FunFam" id="3.40.525.10:FF:000011">
    <property type="entry name" value="SEC14 cytosolic factor"/>
    <property type="match status" value="1"/>
</dbReference>
<dbReference type="RefSeq" id="XP_024376482.1">
    <property type="nucleotide sequence ID" value="XM_024520714.2"/>
</dbReference>
<dbReference type="EnsemblPlants" id="Pp3c5_15450V3.2">
    <property type="protein sequence ID" value="Pp3c5_15450V3.2"/>
    <property type="gene ID" value="Pp3c5_15450"/>
</dbReference>
<organism evidence="8">
    <name type="scientific">Physcomitrium patens</name>
    <name type="common">Spreading-leaved earth moss</name>
    <name type="synonym">Physcomitrella patens</name>
    <dbReference type="NCBI Taxonomy" id="3218"/>
    <lineage>
        <taxon>Eukaryota</taxon>
        <taxon>Viridiplantae</taxon>
        <taxon>Streptophyta</taxon>
        <taxon>Embryophyta</taxon>
        <taxon>Bryophyta</taxon>
        <taxon>Bryophytina</taxon>
        <taxon>Bryopsida</taxon>
        <taxon>Funariidae</taxon>
        <taxon>Funariales</taxon>
        <taxon>Funariaceae</taxon>
        <taxon>Physcomitrium</taxon>
    </lineage>
</organism>
<dbReference type="FunCoup" id="A0A2K1KJV8">
    <property type="interactions" value="2224"/>
</dbReference>
<keyword evidence="3" id="KW-0653">Protein transport</keyword>
<feature type="region of interest" description="Disordered" evidence="6">
    <location>
        <begin position="381"/>
        <end position="421"/>
    </location>
</feature>
<dbReference type="InterPro" id="IPR036273">
    <property type="entry name" value="CRAL/TRIO_N_dom_sf"/>
</dbReference>
<feature type="coiled-coil region" evidence="5">
    <location>
        <begin position="523"/>
        <end position="561"/>
    </location>
</feature>
<dbReference type="Gramene" id="Pp3c5_15450V3.1">
    <property type="protein sequence ID" value="Pp3c5_15450V3.1"/>
    <property type="gene ID" value="Pp3c5_15450"/>
</dbReference>
<comment type="similarity">
    <text evidence="4">Belongs to the SFH family.</text>
</comment>
<feature type="region of interest" description="Disordered" evidence="6">
    <location>
        <begin position="1"/>
        <end position="34"/>
    </location>
</feature>
<evidence type="ECO:0000256" key="3">
    <source>
        <dbReference type="ARBA" id="ARBA00022927"/>
    </source>
</evidence>
<gene>
    <name evidence="9" type="primary">LOC112282719</name>
    <name evidence="8" type="ORF">PHYPA_007719</name>
</gene>